<evidence type="ECO:0000256" key="1">
    <source>
        <dbReference type="SAM" id="MobiDB-lite"/>
    </source>
</evidence>
<keyword evidence="5" id="KW-1185">Reference proteome</keyword>
<dbReference type="PANTHER" id="PTHR39219:SF1">
    <property type="entry name" value="ER MEMBRANE PROTEIN COMPLEX SUBUNIT 10"/>
    <property type="match status" value="1"/>
</dbReference>
<dbReference type="EMBL" id="LHQR01000014">
    <property type="protein sequence ID" value="KXG53906.1"/>
    <property type="molecule type" value="Genomic_DNA"/>
</dbReference>
<name>A0A135LY71_PENPA</name>
<evidence type="ECO:0000259" key="3">
    <source>
        <dbReference type="PROSITE" id="PS50181"/>
    </source>
</evidence>
<feature type="signal peptide" evidence="2">
    <location>
        <begin position="1"/>
        <end position="20"/>
    </location>
</feature>
<feature type="compositionally biased region" description="Acidic residues" evidence="1">
    <location>
        <begin position="443"/>
        <end position="465"/>
    </location>
</feature>
<evidence type="ECO:0000313" key="4">
    <source>
        <dbReference type="EMBL" id="KXG53906.1"/>
    </source>
</evidence>
<accession>A0A135LY71</accession>
<dbReference type="RefSeq" id="XP_040652441.1">
    <property type="nucleotide sequence ID" value="XM_040788669.1"/>
</dbReference>
<gene>
    <name evidence="4" type="ORF">PGRI_009560</name>
</gene>
<dbReference type="OMA" id="CHWQYLA"/>
<dbReference type="OrthoDB" id="6058203at2759"/>
<dbReference type="PROSITE" id="PS50181">
    <property type="entry name" value="FBOX"/>
    <property type="match status" value="1"/>
</dbReference>
<protein>
    <recommendedName>
        <fullName evidence="3">F-box domain-containing protein</fullName>
    </recommendedName>
</protein>
<dbReference type="Proteomes" id="UP000070168">
    <property type="component" value="Unassembled WGS sequence"/>
</dbReference>
<dbReference type="Pfam" id="PF00646">
    <property type="entry name" value="F-box"/>
    <property type="match status" value="1"/>
</dbReference>
<sequence length="749" mass="83936">MRFLPTILGAVSLLISITNASLSTDILYWPLGSSQPSVLAHISYDPASLKSDVISYHPPKDNQSDGLVRVGLYTSTSTNKKQWVGSLVSLSSLASKQPTFRLHLGPANEVYTVSLSASSTTAQSSAGPQIDLVLNEPGTQPHLNRPVVVGPDGENPEQPEEKTLFQKYWWVLLIITFISMSGDLVQSTTNMLLQLPTELIQLVLRNCDTAAYFQAAFSSRRLYEIASGSREVIIHQLHNTPGWNDGIEAHQTKHLFGELMRRSYEHLDGAEHYANPTYEYQNRVIDYHASTIEASEDRILALLVFKGQSTVHLVDMSDGGRTEIQLKSPGQDIGEVEIIQTAFDGKGGVYVLHRFKPFLDQELDREHPFVKHALESHPNGSIHLACHRLNSRKNIIRMCDFPECRDYRPLALCASNGKFAISWQNTIDPFDHNIVVLYTQLYDDDDDDDDDDEDNEDEAESEDDSSEGKGENPYAALEAYILTSSHDQDPSVHPSRKTGPVMKLAFNDRGFQLLYHYRAQNIYGAFQRLHRLSGLLPGEPKPRVNENACTVQFSPSLSLQFSIGIPFFGTHELGDINQGEQCHWQYLAFGIATHRVEKWTVACLLKSEAYTGPRCTHVLNLDRGRRFDNWQIMAHLGGFQEVTTSHGSPVATSRRGTRVAVVNWKTLYVWALNPSELIEENGTGFYPSSWESSTGAIELRPVTLQLEAVCSQLRFTEKEDELVAITDRGMMFLNLSYIGKSKQFVKSQG</sequence>
<feature type="domain" description="F-box" evidence="3">
    <location>
        <begin position="189"/>
        <end position="237"/>
    </location>
</feature>
<keyword evidence="2" id="KW-0732">Signal</keyword>
<dbReference type="AlphaFoldDB" id="A0A135LY71"/>
<dbReference type="InterPro" id="IPR001810">
    <property type="entry name" value="F-box_dom"/>
</dbReference>
<organism evidence="4 5">
    <name type="scientific">Penicillium patulum</name>
    <name type="common">Penicillium griseofulvum</name>
    <dbReference type="NCBI Taxonomy" id="5078"/>
    <lineage>
        <taxon>Eukaryota</taxon>
        <taxon>Fungi</taxon>
        <taxon>Dikarya</taxon>
        <taxon>Ascomycota</taxon>
        <taxon>Pezizomycotina</taxon>
        <taxon>Eurotiomycetes</taxon>
        <taxon>Eurotiomycetidae</taxon>
        <taxon>Eurotiales</taxon>
        <taxon>Aspergillaceae</taxon>
        <taxon>Penicillium</taxon>
    </lineage>
</organism>
<feature type="chain" id="PRO_5007800949" description="F-box domain-containing protein" evidence="2">
    <location>
        <begin position="21"/>
        <end position="749"/>
    </location>
</feature>
<dbReference type="STRING" id="5078.A0A135LY71"/>
<comment type="caution">
    <text evidence="4">The sequence shown here is derived from an EMBL/GenBank/DDBJ whole genome shotgun (WGS) entry which is preliminary data.</text>
</comment>
<feature type="region of interest" description="Disordered" evidence="1">
    <location>
        <begin position="443"/>
        <end position="471"/>
    </location>
</feature>
<reference evidence="4 5" key="1">
    <citation type="journal article" date="2016" name="BMC Genomics">
        <title>Genome sequencing and secondary metabolism of the postharvest pathogen Penicillium griseofulvum.</title>
        <authorList>
            <person name="Banani H."/>
            <person name="Marcet-Houben M."/>
            <person name="Ballester A.R."/>
            <person name="Abbruscato P."/>
            <person name="Gonzalez-Candelas L."/>
            <person name="Gabaldon T."/>
            <person name="Spadaro D."/>
        </authorList>
    </citation>
    <scope>NUCLEOTIDE SEQUENCE [LARGE SCALE GENOMIC DNA]</scope>
    <source>
        <strain evidence="4 5">PG3</strain>
    </source>
</reference>
<evidence type="ECO:0000313" key="5">
    <source>
        <dbReference type="Proteomes" id="UP000070168"/>
    </source>
</evidence>
<proteinExistence type="predicted"/>
<dbReference type="GeneID" id="63703969"/>
<evidence type="ECO:0000256" key="2">
    <source>
        <dbReference type="SAM" id="SignalP"/>
    </source>
</evidence>
<dbReference type="PANTHER" id="PTHR39219">
    <property type="entry name" value="ER MEMBRANE PROTEIN COMPLEX SUBUNIT 10"/>
    <property type="match status" value="1"/>
</dbReference>